<proteinExistence type="predicted"/>
<gene>
    <name evidence="2" type="ORF">METZ01_LOCUS218262</name>
</gene>
<dbReference type="EMBL" id="UINC01051352">
    <property type="protein sequence ID" value="SVB65408.1"/>
    <property type="molecule type" value="Genomic_DNA"/>
</dbReference>
<sequence length="35" mass="3645">VGKNTRLVIQGITGTEGSFHGKQIKDYGTNLVGGV</sequence>
<dbReference type="SUPFAM" id="SSF51735">
    <property type="entry name" value="NAD(P)-binding Rossmann-fold domains"/>
    <property type="match status" value="1"/>
</dbReference>
<feature type="domain" description="CoA-binding" evidence="1">
    <location>
        <begin position="3"/>
        <end position="35"/>
    </location>
</feature>
<dbReference type="Gene3D" id="3.40.50.720">
    <property type="entry name" value="NAD(P)-binding Rossmann-like Domain"/>
    <property type="match status" value="1"/>
</dbReference>
<accession>A0A382FQR4</accession>
<evidence type="ECO:0000259" key="1">
    <source>
        <dbReference type="Pfam" id="PF02629"/>
    </source>
</evidence>
<dbReference type="AlphaFoldDB" id="A0A382FQR4"/>
<evidence type="ECO:0000313" key="2">
    <source>
        <dbReference type="EMBL" id="SVB65408.1"/>
    </source>
</evidence>
<dbReference type="InterPro" id="IPR003781">
    <property type="entry name" value="CoA-bd"/>
</dbReference>
<organism evidence="2">
    <name type="scientific">marine metagenome</name>
    <dbReference type="NCBI Taxonomy" id="408172"/>
    <lineage>
        <taxon>unclassified sequences</taxon>
        <taxon>metagenomes</taxon>
        <taxon>ecological metagenomes</taxon>
    </lineage>
</organism>
<dbReference type="Pfam" id="PF02629">
    <property type="entry name" value="CoA_binding"/>
    <property type="match status" value="1"/>
</dbReference>
<reference evidence="2" key="1">
    <citation type="submission" date="2018-05" db="EMBL/GenBank/DDBJ databases">
        <authorList>
            <person name="Lanie J.A."/>
            <person name="Ng W.-L."/>
            <person name="Kazmierczak K.M."/>
            <person name="Andrzejewski T.M."/>
            <person name="Davidsen T.M."/>
            <person name="Wayne K.J."/>
            <person name="Tettelin H."/>
            <person name="Glass J.I."/>
            <person name="Rusch D."/>
            <person name="Podicherti R."/>
            <person name="Tsui H.-C.T."/>
            <person name="Winkler M.E."/>
        </authorList>
    </citation>
    <scope>NUCLEOTIDE SEQUENCE</scope>
</reference>
<protein>
    <recommendedName>
        <fullName evidence="1">CoA-binding domain-containing protein</fullName>
    </recommendedName>
</protein>
<feature type="non-terminal residue" evidence="2">
    <location>
        <position position="35"/>
    </location>
</feature>
<name>A0A382FQR4_9ZZZZ</name>
<feature type="non-terminal residue" evidence="2">
    <location>
        <position position="1"/>
    </location>
</feature>
<dbReference type="InterPro" id="IPR036291">
    <property type="entry name" value="NAD(P)-bd_dom_sf"/>
</dbReference>